<comment type="caution">
    <text evidence="3">The sequence shown here is derived from an EMBL/GenBank/DDBJ whole genome shotgun (WGS) entry which is preliminary data.</text>
</comment>
<evidence type="ECO:0000259" key="2">
    <source>
        <dbReference type="SMART" id="SM00479"/>
    </source>
</evidence>
<dbReference type="GO" id="GO:0004527">
    <property type="term" value="F:exonuclease activity"/>
    <property type="evidence" value="ECO:0007669"/>
    <property type="project" value="UniProtKB-KW"/>
</dbReference>
<evidence type="ECO:0000313" key="4">
    <source>
        <dbReference type="Proteomes" id="UP000886752"/>
    </source>
</evidence>
<keyword evidence="3" id="KW-0378">Hydrolase</keyword>
<dbReference type="InterPro" id="IPR013520">
    <property type="entry name" value="Ribonucl_H"/>
</dbReference>
<keyword evidence="3" id="KW-0269">Exonuclease</keyword>
<gene>
    <name evidence="3" type="ORF">H9894_05205</name>
</gene>
<keyword evidence="3" id="KW-0540">Nuclease</keyword>
<dbReference type="InterPro" id="IPR012337">
    <property type="entry name" value="RNaseH-like_sf"/>
</dbReference>
<name>A0A9D1PWK8_9BACT</name>
<evidence type="ECO:0000313" key="3">
    <source>
        <dbReference type="EMBL" id="HIW00571.1"/>
    </source>
</evidence>
<organism evidence="3 4">
    <name type="scientific">Candidatus Desulfovibrio intestinipullorum</name>
    <dbReference type="NCBI Taxonomy" id="2838536"/>
    <lineage>
        <taxon>Bacteria</taxon>
        <taxon>Pseudomonadati</taxon>
        <taxon>Thermodesulfobacteriota</taxon>
        <taxon>Desulfovibrionia</taxon>
        <taxon>Desulfovibrionales</taxon>
        <taxon>Desulfovibrionaceae</taxon>
        <taxon>Desulfovibrio</taxon>
    </lineage>
</organism>
<feature type="compositionally biased region" description="Basic and acidic residues" evidence="1">
    <location>
        <begin position="329"/>
        <end position="344"/>
    </location>
</feature>
<evidence type="ECO:0000256" key="1">
    <source>
        <dbReference type="SAM" id="MobiDB-lite"/>
    </source>
</evidence>
<dbReference type="Proteomes" id="UP000886752">
    <property type="component" value="Unassembled WGS sequence"/>
</dbReference>
<protein>
    <submittedName>
        <fullName evidence="3">3'-5' exonuclease</fullName>
    </submittedName>
</protein>
<dbReference type="EMBL" id="DXHV01000055">
    <property type="protein sequence ID" value="HIW00571.1"/>
    <property type="molecule type" value="Genomic_DNA"/>
</dbReference>
<feature type="region of interest" description="Disordered" evidence="1">
    <location>
        <begin position="310"/>
        <end position="390"/>
    </location>
</feature>
<dbReference type="SMART" id="SM00479">
    <property type="entry name" value="EXOIII"/>
    <property type="match status" value="1"/>
</dbReference>
<feature type="domain" description="Exonuclease" evidence="2">
    <location>
        <begin position="17"/>
        <end position="197"/>
    </location>
</feature>
<dbReference type="GO" id="GO:0006259">
    <property type="term" value="P:DNA metabolic process"/>
    <property type="evidence" value="ECO:0007669"/>
    <property type="project" value="UniProtKB-ARBA"/>
</dbReference>
<dbReference type="AlphaFoldDB" id="A0A9D1PWK8"/>
<feature type="compositionally biased region" description="Polar residues" evidence="1">
    <location>
        <begin position="380"/>
        <end position="390"/>
    </location>
</feature>
<dbReference type="Gene3D" id="3.30.420.10">
    <property type="entry name" value="Ribonuclease H-like superfamily/Ribonuclease H"/>
    <property type="match status" value="1"/>
</dbReference>
<feature type="compositionally biased region" description="Basic and acidic residues" evidence="1">
    <location>
        <begin position="310"/>
        <end position="321"/>
    </location>
</feature>
<proteinExistence type="predicted"/>
<dbReference type="InterPro" id="IPR036397">
    <property type="entry name" value="RNaseH_sf"/>
</dbReference>
<feature type="compositionally biased region" description="Polar residues" evidence="1">
    <location>
        <begin position="357"/>
        <end position="368"/>
    </location>
</feature>
<accession>A0A9D1PWK8</accession>
<dbReference type="CDD" id="cd06127">
    <property type="entry name" value="DEDDh"/>
    <property type="match status" value="1"/>
</dbReference>
<sequence length="390" mass="44118">MIIEPMKPSSDQLQQKTVYVVKVETTGLAMDDEILELCVIDARNPWKQGERGREAVPLFHSRFRPEYKIEWPRASRINGITPRTVARAPFLNDFREELGRLFIRCDCLVCFNAEFDFSFLRRQFLFKARLMTVDLMRDWTEYRTGAAVKDGTEFRMPFLTQKDLFSHFNWPVNTGSPISDCLGLRHCFLQLIPTGCIHIRRPLQERRFSRISEMQLLEVREAFDRKAASLGAGPYLRMDPRDNDLLVRLGIEDPDHIYYAGEAPSLSLRVPATGSASEVRERVAQALEAESGLPEGLVILATDALRETDTLKDRSQKRREQLVSGSTREQTKASKKDVPQKDASADASQDSPRDNTPRNTLTNATTERLTAGQQGAQAGSQPDGQNTPSA</sequence>
<dbReference type="SUPFAM" id="SSF53098">
    <property type="entry name" value="Ribonuclease H-like"/>
    <property type="match status" value="1"/>
</dbReference>
<reference evidence="3" key="1">
    <citation type="journal article" date="2021" name="PeerJ">
        <title>Extensive microbial diversity within the chicken gut microbiome revealed by metagenomics and culture.</title>
        <authorList>
            <person name="Gilroy R."/>
            <person name="Ravi A."/>
            <person name="Getino M."/>
            <person name="Pursley I."/>
            <person name="Horton D.L."/>
            <person name="Alikhan N.F."/>
            <person name="Baker D."/>
            <person name="Gharbi K."/>
            <person name="Hall N."/>
            <person name="Watson M."/>
            <person name="Adriaenssens E.M."/>
            <person name="Foster-Nyarko E."/>
            <person name="Jarju S."/>
            <person name="Secka A."/>
            <person name="Antonio M."/>
            <person name="Oren A."/>
            <person name="Chaudhuri R.R."/>
            <person name="La Ragione R."/>
            <person name="Hildebrand F."/>
            <person name="Pallen M.J."/>
        </authorList>
    </citation>
    <scope>NUCLEOTIDE SEQUENCE</scope>
    <source>
        <strain evidence="3">ChiHecec2B26-446</strain>
    </source>
</reference>
<reference evidence="3" key="2">
    <citation type="submission" date="2021-04" db="EMBL/GenBank/DDBJ databases">
        <authorList>
            <person name="Gilroy R."/>
        </authorList>
    </citation>
    <scope>NUCLEOTIDE SEQUENCE</scope>
    <source>
        <strain evidence="3">ChiHecec2B26-446</strain>
    </source>
</reference>
<dbReference type="GO" id="GO:0003676">
    <property type="term" value="F:nucleic acid binding"/>
    <property type="evidence" value="ECO:0007669"/>
    <property type="project" value="InterPro"/>
</dbReference>
<dbReference type="Pfam" id="PF00929">
    <property type="entry name" value="RNase_T"/>
    <property type="match status" value="1"/>
</dbReference>